<keyword evidence="3" id="KW-1185">Reference proteome</keyword>
<dbReference type="SUPFAM" id="SSF52540">
    <property type="entry name" value="P-loop containing nucleoside triphosphate hydrolases"/>
    <property type="match status" value="2"/>
</dbReference>
<evidence type="ECO:0000313" key="2">
    <source>
        <dbReference type="EMBL" id="SFF08518.1"/>
    </source>
</evidence>
<dbReference type="Pfam" id="PF06745">
    <property type="entry name" value="ATPase"/>
    <property type="match status" value="2"/>
</dbReference>
<dbReference type="InterPro" id="IPR014774">
    <property type="entry name" value="KaiC-like_dom"/>
</dbReference>
<dbReference type="PANTHER" id="PTHR42926">
    <property type="match status" value="1"/>
</dbReference>
<dbReference type="RefSeq" id="WP_096331543.1">
    <property type="nucleotide sequence ID" value="NZ_FOMX01000028.1"/>
</dbReference>
<dbReference type="Proteomes" id="UP000199400">
    <property type="component" value="Unassembled WGS sequence"/>
</dbReference>
<dbReference type="Gene3D" id="3.40.50.300">
    <property type="entry name" value="P-loop containing nucleotide triphosphate hydrolases"/>
    <property type="match status" value="2"/>
</dbReference>
<dbReference type="PROSITE" id="PS51146">
    <property type="entry name" value="KAIC"/>
    <property type="match status" value="2"/>
</dbReference>
<name>A0A1I2FUL0_9BACT</name>
<evidence type="ECO:0000259" key="1">
    <source>
        <dbReference type="PROSITE" id="PS51146"/>
    </source>
</evidence>
<dbReference type="InterPro" id="IPR010624">
    <property type="entry name" value="KaiC_dom"/>
</dbReference>
<dbReference type="InterPro" id="IPR051347">
    <property type="entry name" value="Circadian_clock_KaiC-rel"/>
</dbReference>
<dbReference type="GO" id="GO:0005524">
    <property type="term" value="F:ATP binding"/>
    <property type="evidence" value="ECO:0007669"/>
    <property type="project" value="InterPro"/>
</dbReference>
<dbReference type="AlphaFoldDB" id="A0A1I2FUL0"/>
<accession>A0A1I2FUL0</accession>
<dbReference type="SMART" id="SM00382">
    <property type="entry name" value="AAA"/>
    <property type="match status" value="2"/>
</dbReference>
<evidence type="ECO:0000313" key="3">
    <source>
        <dbReference type="Proteomes" id="UP000199400"/>
    </source>
</evidence>
<gene>
    <name evidence="2" type="ORF">SAMN02745121_06831</name>
</gene>
<feature type="domain" description="KaiC" evidence="1">
    <location>
        <begin position="14"/>
        <end position="258"/>
    </location>
</feature>
<dbReference type="OrthoDB" id="9783783at2"/>
<organism evidence="2 3">
    <name type="scientific">Nannocystis exedens</name>
    <dbReference type="NCBI Taxonomy" id="54"/>
    <lineage>
        <taxon>Bacteria</taxon>
        <taxon>Pseudomonadati</taxon>
        <taxon>Myxococcota</taxon>
        <taxon>Polyangia</taxon>
        <taxon>Nannocystales</taxon>
        <taxon>Nannocystaceae</taxon>
        <taxon>Nannocystis</taxon>
    </lineage>
</organism>
<sequence>MPSVPPSLHPEAPPVASTGVEGLDAILHGGLPREEMHLIQGTAGTGKSTLALCFLRAGAKAGEASLYLTLSQSAAHLERIARSHGWSLAGVTVHELSPRTVAERIAARQTILPTADVELGELFQDLADLVEQTRPRRAVIDSLSVLRLLAGGPQRYHREVVTLRQLFTERKCTLLTIADYPAEGEGGSLPEVDFHPLCGCVIDLKQEPRAFGDVRRRLRIVKARGLASNGGTHDYKIATGRMDVYPRLGAYNRPEYSEYEMIATDVASLDEVLGGGLERGTACLLVGPTGAGKSTVAALYADAAARRGGSAAVFLFDERPETFKSRTESFGMHVNAHIEAGRMSVQQLDSGEIAPGEFAQQIREMVETRKTQVVVIDSIAGYFAAMGSQDVLVSQLHELLTYLSRSGVLTMLIGSQEGLTSIGQAPGPDVSYLSDSIVVLGFYEIRGKIHRSFAAVKKRNGRHATEIHELIFAGGSLAEGSIRLQGPLRGLQRILLDNPAPACARKEEDDGE</sequence>
<feature type="domain" description="KaiC" evidence="1">
    <location>
        <begin position="260"/>
        <end position="498"/>
    </location>
</feature>
<dbReference type="EMBL" id="FOMX01000028">
    <property type="protein sequence ID" value="SFF08518.1"/>
    <property type="molecule type" value="Genomic_DNA"/>
</dbReference>
<dbReference type="InterPro" id="IPR003593">
    <property type="entry name" value="AAA+_ATPase"/>
</dbReference>
<reference evidence="3" key="1">
    <citation type="submission" date="2016-10" db="EMBL/GenBank/DDBJ databases">
        <authorList>
            <person name="Varghese N."/>
            <person name="Submissions S."/>
        </authorList>
    </citation>
    <scope>NUCLEOTIDE SEQUENCE [LARGE SCALE GENOMIC DNA]</scope>
    <source>
        <strain evidence="3">ATCC 25963</strain>
    </source>
</reference>
<dbReference type="PANTHER" id="PTHR42926:SF1">
    <property type="entry name" value="CIRCADIAN CLOCK OSCILLATOR PROTEIN KAIC 1"/>
    <property type="match status" value="1"/>
</dbReference>
<protein>
    <submittedName>
        <fullName evidence="2">Circadian clock protein KaiC</fullName>
    </submittedName>
</protein>
<proteinExistence type="predicted"/>
<dbReference type="InterPro" id="IPR027417">
    <property type="entry name" value="P-loop_NTPase"/>
</dbReference>
<dbReference type="STRING" id="54.SAMN02745121_06831"/>